<dbReference type="AlphaFoldDB" id="A0A6S6T0J2"/>
<name>A0A6S6T0J2_9BACT</name>
<organism evidence="1">
    <name type="scientific">uncultured Sulfurovum sp</name>
    <dbReference type="NCBI Taxonomy" id="269237"/>
    <lineage>
        <taxon>Bacteria</taxon>
        <taxon>Pseudomonadati</taxon>
        <taxon>Campylobacterota</taxon>
        <taxon>Epsilonproteobacteria</taxon>
        <taxon>Campylobacterales</taxon>
        <taxon>Sulfurovaceae</taxon>
        <taxon>Sulfurovum</taxon>
        <taxon>environmental samples</taxon>
    </lineage>
</organism>
<proteinExistence type="predicted"/>
<dbReference type="InterPro" id="IPR011990">
    <property type="entry name" value="TPR-like_helical_dom_sf"/>
</dbReference>
<evidence type="ECO:0000313" key="1">
    <source>
        <dbReference type="EMBL" id="CAA6808334.1"/>
    </source>
</evidence>
<protein>
    <submittedName>
        <fullName evidence="1">Uncharacterized protein</fullName>
    </submittedName>
</protein>
<gene>
    <name evidence="1" type="ORF">HELGO_WM36746</name>
</gene>
<dbReference type="Gene3D" id="1.25.40.10">
    <property type="entry name" value="Tetratricopeptide repeat domain"/>
    <property type="match status" value="1"/>
</dbReference>
<reference evidence="1" key="1">
    <citation type="submission" date="2020-01" db="EMBL/GenBank/DDBJ databases">
        <authorList>
            <person name="Meier V. D."/>
            <person name="Meier V D."/>
        </authorList>
    </citation>
    <scope>NUCLEOTIDE SEQUENCE</scope>
    <source>
        <strain evidence="1">HLG_WM_MAG_02</strain>
    </source>
</reference>
<dbReference type="EMBL" id="CACVAZ010000050">
    <property type="protein sequence ID" value="CAA6808334.1"/>
    <property type="molecule type" value="Genomic_DNA"/>
</dbReference>
<accession>A0A6S6T0J2</accession>
<sequence>MLKPLLFILVGVVLIALALNFDFFSNPSTPKSIIEVSIEKIKVAPTPKNEIVLIEKEPVIINENNLTKELQLLLSKAQKLFQESKDSDALLLYEEIISKSKNSKDIKLLKIFAEACFKKASLHYIYPSYDIDSAIESYELIINNFKTKHNKELLLLYMTARLQLAGFTPKDEILITYDELIEKFQKDKEQRFEKEIEDLLFAKSFALMGVNDEEAIEVLDKIIARYDDKSNLPDTVKFSILNNIELSIITANETDKYVDLANQYMADSPHTKPLLDMLSIIKNAQYLEQTMAIEKWTKEHKEYLFPDWDFSELRKWVNKMETPESQERIRQYLDLFEKQKYKNIYQVPVSTVPTNSVYKDEATQNTSLQPYVAVENEELVYEEFPAYEADPHLNDIINSQEELNTLNSY</sequence>